<name>A0A1V4JFM0_PATFA</name>
<comment type="caution">
    <text evidence="2">The sequence shown here is derived from an EMBL/GenBank/DDBJ whole genome shotgun (WGS) entry which is preliminary data.</text>
</comment>
<feature type="region of interest" description="Disordered" evidence="1">
    <location>
        <begin position="1"/>
        <end position="74"/>
    </location>
</feature>
<dbReference type="AlphaFoldDB" id="A0A1V4JFM0"/>
<proteinExistence type="predicted"/>
<dbReference type="EMBL" id="LSYS01007721">
    <property type="protein sequence ID" value="OPJ71001.1"/>
    <property type="molecule type" value="Genomic_DNA"/>
</dbReference>
<evidence type="ECO:0000313" key="2">
    <source>
        <dbReference type="EMBL" id="OPJ71001.1"/>
    </source>
</evidence>
<organism evidence="2 3">
    <name type="scientific">Patagioenas fasciata monilis</name>
    <dbReference type="NCBI Taxonomy" id="372326"/>
    <lineage>
        <taxon>Eukaryota</taxon>
        <taxon>Metazoa</taxon>
        <taxon>Chordata</taxon>
        <taxon>Craniata</taxon>
        <taxon>Vertebrata</taxon>
        <taxon>Euteleostomi</taxon>
        <taxon>Archelosauria</taxon>
        <taxon>Archosauria</taxon>
        <taxon>Dinosauria</taxon>
        <taxon>Saurischia</taxon>
        <taxon>Theropoda</taxon>
        <taxon>Coelurosauria</taxon>
        <taxon>Aves</taxon>
        <taxon>Neognathae</taxon>
        <taxon>Neoaves</taxon>
        <taxon>Columbimorphae</taxon>
        <taxon>Columbiformes</taxon>
        <taxon>Columbidae</taxon>
        <taxon>Patagioenas</taxon>
    </lineage>
</organism>
<evidence type="ECO:0000256" key="1">
    <source>
        <dbReference type="SAM" id="MobiDB-lite"/>
    </source>
</evidence>
<accession>A0A1V4JFM0</accession>
<feature type="compositionally biased region" description="Pro residues" evidence="1">
    <location>
        <begin position="1"/>
        <end position="10"/>
    </location>
</feature>
<gene>
    <name evidence="2" type="ORF">AV530_017320</name>
</gene>
<protein>
    <submittedName>
        <fullName evidence="2">Uncharacterized protein</fullName>
    </submittedName>
</protein>
<reference evidence="2 3" key="1">
    <citation type="submission" date="2016-02" db="EMBL/GenBank/DDBJ databases">
        <title>Band-tailed pigeon sequencing and assembly.</title>
        <authorList>
            <person name="Soares A.E."/>
            <person name="Novak B.J."/>
            <person name="Rice E.S."/>
            <person name="O'Connell B."/>
            <person name="Chang D."/>
            <person name="Weber S."/>
            <person name="Shapiro B."/>
        </authorList>
    </citation>
    <scope>NUCLEOTIDE SEQUENCE [LARGE SCALE GENOMIC DNA]</scope>
    <source>
        <strain evidence="2">BTP2013</strain>
        <tissue evidence="2">Blood</tissue>
    </source>
</reference>
<keyword evidence="3" id="KW-1185">Reference proteome</keyword>
<feature type="region of interest" description="Disordered" evidence="1">
    <location>
        <begin position="90"/>
        <end position="110"/>
    </location>
</feature>
<feature type="compositionally biased region" description="Basic and acidic residues" evidence="1">
    <location>
        <begin position="63"/>
        <end position="74"/>
    </location>
</feature>
<evidence type="ECO:0000313" key="3">
    <source>
        <dbReference type="Proteomes" id="UP000190648"/>
    </source>
</evidence>
<feature type="compositionally biased region" description="Polar residues" evidence="1">
    <location>
        <begin position="42"/>
        <end position="51"/>
    </location>
</feature>
<sequence length="141" mass="15881">MPSGCPPTLLPNPDENNKSKGLESDNLPKEPVKTENAKVVNKCTTSPSTNLRPPLLSYNPPTSRREQKESLDKNWTKQLCERLDQLIASESSSRQCGHADRDGKWGAPGDSGYANNYDARKYWRERALFQIPVLLMILQHC</sequence>
<dbReference type="Proteomes" id="UP000190648">
    <property type="component" value="Unassembled WGS sequence"/>
</dbReference>
<feature type="compositionally biased region" description="Basic and acidic residues" evidence="1">
    <location>
        <begin position="15"/>
        <end position="36"/>
    </location>
</feature>